<dbReference type="AlphaFoldDB" id="A0A8C4WLV4"/>
<reference evidence="2" key="3">
    <citation type="submission" date="2025-09" db="UniProtKB">
        <authorList>
            <consortium name="Ensembl"/>
        </authorList>
    </citation>
    <scope>IDENTIFICATION</scope>
</reference>
<protein>
    <submittedName>
        <fullName evidence="2">Uncharacterized protein</fullName>
    </submittedName>
</protein>
<evidence type="ECO:0000256" key="1">
    <source>
        <dbReference type="SAM" id="MobiDB-lite"/>
    </source>
</evidence>
<feature type="region of interest" description="Disordered" evidence="1">
    <location>
        <begin position="69"/>
        <end position="117"/>
    </location>
</feature>
<reference evidence="2" key="1">
    <citation type="submission" date="2019-06" db="EMBL/GenBank/DDBJ databases">
        <title>G10K-VGP Goodes thornscrub tortoise genome, primary haplotype.</title>
        <authorList>
            <person name="Murphy B."/>
            <person name="Edwards T."/>
            <person name="Rhie A."/>
            <person name="Koren S."/>
            <person name="Phillippy A."/>
            <person name="Fedrigo O."/>
            <person name="Haase B."/>
            <person name="Mountcastle J."/>
            <person name="Lewin H."/>
            <person name="Damas J."/>
            <person name="Howe K."/>
            <person name="Formenti G."/>
            <person name="Myers G."/>
            <person name="Durbin R."/>
            <person name="Jarvis E.D."/>
        </authorList>
    </citation>
    <scope>NUCLEOTIDE SEQUENCE [LARGE SCALE GENOMIC DNA]</scope>
</reference>
<dbReference type="Proteomes" id="UP000694390">
    <property type="component" value="Chromosome 6"/>
</dbReference>
<dbReference type="OrthoDB" id="8953283at2759"/>
<dbReference type="Ensembl" id="ENSGEVT00005020636.1">
    <property type="protein sequence ID" value="ENSGEVP00005019647.1"/>
    <property type="gene ID" value="ENSGEVG00005013949.1"/>
</dbReference>
<dbReference type="GeneTree" id="ENSGT01000000219960"/>
<reference evidence="2" key="2">
    <citation type="submission" date="2025-08" db="UniProtKB">
        <authorList>
            <consortium name="Ensembl"/>
        </authorList>
    </citation>
    <scope>IDENTIFICATION</scope>
</reference>
<feature type="compositionally biased region" description="Gly residues" evidence="1">
    <location>
        <begin position="106"/>
        <end position="117"/>
    </location>
</feature>
<accession>A0A8C4WLV4</accession>
<proteinExistence type="predicted"/>
<organism evidence="2 3">
    <name type="scientific">Gopherus evgoodei</name>
    <name type="common">Goodes thornscrub tortoise</name>
    <dbReference type="NCBI Taxonomy" id="1825980"/>
    <lineage>
        <taxon>Eukaryota</taxon>
        <taxon>Metazoa</taxon>
        <taxon>Chordata</taxon>
        <taxon>Craniata</taxon>
        <taxon>Vertebrata</taxon>
        <taxon>Euteleostomi</taxon>
        <taxon>Archelosauria</taxon>
        <taxon>Testudinata</taxon>
        <taxon>Testudines</taxon>
        <taxon>Cryptodira</taxon>
        <taxon>Durocryptodira</taxon>
        <taxon>Testudinoidea</taxon>
        <taxon>Testudinidae</taxon>
        <taxon>Gopherus</taxon>
    </lineage>
</organism>
<sequence length="117" mass="12133">MAQGVIYADLRFVKAPRGNSTCSRSQETAPADEDDAELTYENIQLAQTGEVEQGQGAEQNKGEFVAVPPTPSPGVLGGSKPGRYPGTACPTPRPIAAAPLPEGWRRGSGPGGANLWG</sequence>
<keyword evidence="3" id="KW-1185">Reference proteome</keyword>
<evidence type="ECO:0000313" key="2">
    <source>
        <dbReference type="Ensembl" id="ENSGEVP00005019647.1"/>
    </source>
</evidence>
<name>A0A8C4WLV4_9SAUR</name>
<evidence type="ECO:0000313" key="3">
    <source>
        <dbReference type="Proteomes" id="UP000694390"/>
    </source>
</evidence>